<protein>
    <recommendedName>
        <fullName evidence="4 9">Chorismate mutase</fullName>
        <ecNumber evidence="4 9">5.4.99.5</ecNumber>
    </recommendedName>
</protein>
<evidence type="ECO:0000256" key="4">
    <source>
        <dbReference type="ARBA" id="ARBA00012404"/>
    </source>
</evidence>
<evidence type="ECO:0000256" key="8">
    <source>
        <dbReference type="ARBA" id="ARBA00023235"/>
    </source>
</evidence>
<dbReference type="GO" id="GO:0004106">
    <property type="term" value="F:chorismate mutase activity"/>
    <property type="evidence" value="ECO:0007669"/>
    <property type="project" value="UniProtKB-UniRule"/>
</dbReference>
<evidence type="ECO:0000256" key="1">
    <source>
        <dbReference type="ARBA" id="ARBA00000824"/>
    </source>
</evidence>
<dbReference type="PANTHER" id="PTHR21145:SF12">
    <property type="entry name" value="CHORISMATE MUTASE"/>
    <property type="match status" value="1"/>
</dbReference>
<dbReference type="STRING" id="906689.A0A2I0X101"/>
<dbReference type="PROSITE" id="PS51169">
    <property type="entry name" value="CHORISMATE_MUT_3"/>
    <property type="match status" value="1"/>
</dbReference>
<sequence length="289" mass="33099">MAYSRTNYPHHLLLTFSLSSYLIFSSLCYCISVSDSKSDSFITIDSLRGSLEDQENFIVFSLIERARYPYNYPAYDPSYLGLKNYSLVEAFVRDTEAIEANFGRYQNPEELPFFPDYKAFPLVPPFKFSQILYPPASSINVSRTIWDMYFNKLLPLIAIEGDDGNYQQAAASDLICLQALSKRIHYGRFVAEVKFRNTPSDYLSAIHAKDSETLTRLVTSKTVEETVTERVKKKAEVFGQNVTLREASKDGNETTKYKVDPSVVSNLYGEWVIPLTKQVEVNYLLHRLD</sequence>
<comment type="catalytic activity">
    <reaction evidence="1 9">
        <text>chorismate = prephenate</text>
        <dbReference type="Rhea" id="RHEA:13897"/>
        <dbReference type="ChEBI" id="CHEBI:29748"/>
        <dbReference type="ChEBI" id="CHEBI:29934"/>
        <dbReference type="EC" id="5.4.99.5"/>
    </reaction>
</comment>
<dbReference type="GO" id="GO:0008652">
    <property type="term" value="P:amino acid biosynthetic process"/>
    <property type="evidence" value="ECO:0007669"/>
    <property type="project" value="UniProtKB-KW"/>
</dbReference>
<dbReference type="PIRSF" id="PIRSF017318">
    <property type="entry name" value="Chor_mut_AroQ_eu"/>
    <property type="match status" value="1"/>
</dbReference>
<keyword evidence="7 9" id="KW-0057">Aromatic amino acid biosynthesis</keyword>
<evidence type="ECO:0000256" key="6">
    <source>
        <dbReference type="ARBA" id="ARBA00022605"/>
    </source>
</evidence>
<dbReference type="Gene3D" id="1.10.590.10">
    <property type="entry name" value="Chorismate mutase, AroQ class superfamily, eukaryotic"/>
    <property type="match status" value="1"/>
</dbReference>
<dbReference type="UniPathway" id="UPA00120">
    <property type="reaction ID" value="UER00203"/>
</dbReference>
<keyword evidence="6 9" id="KW-0028">Amino-acid biosynthesis</keyword>
<dbReference type="InterPro" id="IPR008238">
    <property type="entry name" value="Chorismate_mutase_AroQ_euk"/>
</dbReference>
<dbReference type="GO" id="GO:0005737">
    <property type="term" value="C:cytoplasm"/>
    <property type="evidence" value="ECO:0007669"/>
    <property type="project" value="UniProtKB-SubCell"/>
</dbReference>
<dbReference type="NCBIfam" id="TIGR01802">
    <property type="entry name" value="CM_pl-yst"/>
    <property type="match status" value="1"/>
</dbReference>
<accession>A0A2I0X101</accession>
<comment type="subcellular location">
    <subcellularLocation>
        <location evidence="2">Cytoplasm</location>
    </subcellularLocation>
</comment>
<keyword evidence="12" id="KW-1185">Reference proteome</keyword>
<evidence type="ECO:0000313" key="12">
    <source>
        <dbReference type="Proteomes" id="UP000233837"/>
    </source>
</evidence>
<evidence type="ECO:0000313" key="11">
    <source>
        <dbReference type="EMBL" id="PKU81557.1"/>
    </source>
</evidence>
<feature type="domain" description="Chorismate mutase" evidence="10">
    <location>
        <begin position="166"/>
        <end position="280"/>
    </location>
</feature>
<dbReference type="GO" id="GO:0009073">
    <property type="term" value="P:aromatic amino acid family biosynthetic process"/>
    <property type="evidence" value="ECO:0007669"/>
    <property type="project" value="UniProtKB-UniRule"/>
</dbReference>
<evidence type="ECO:0000256" key="2">
    <source>
        <dbReference type="ARBA" id="ARBA00004496"/>
    </source>
</evidence>
<proteinExistence type="predicted"/>
<dbReference type="InterPro" id="IPR002701">
    <property type="entry name" value="CM_II_prokaryot"/>
</dbReference>
<dbReference type="PANTHER" id="PTHR21145">
    <property type="entry name" value="CHORISMATE MUTASE"/>
    <property type="match status" value="1"/>
</dbReference>
<reference evidence="11 12" key="1">
    <citation type="journal article" date="2016" name="Sci. Rep.">
        <title>The Dendrobium catenatum Lindl. genome sequence provides insights into polysaccharide synthase, floral development and adaptive evolution.</title>
        <authorList>
            <person name="Zhang G.Q."/>
            <person name="Xu Q."/>
            <person name="Bian C."/>
            <person name="Tsai W.C."/>
            <person name="Yeh C.M."/>
            <person name="Liu K.W."/>
            <person name="Yoshida K."/>
            <person name="Zhang L.S."/>
            <person name="Chang S.B."/>
            <person name="Chen F."/>
            <person name="Shi Y."/>
            <person name="Su Y.Y."/>
            <person name="Zhang Y.Q."/>
            <person name="Chen L.J."/>
            <person name="Yin Y."/>
            <person name="Lin M."/>
            <person name="Huang H."/>
            <person name="Deng H."/>
            <person name="Wang Z.W."/>
            <person name="Zhu S.L."/>
            <person name="Zhao X."/>
            <person name="Deng C."/>
            <person name="Niu S.C."/>
            <person name="Huang J."/>
            <person name="Wang M."/>
            <person name="Liu G.H."/>
            <person name="Yang H.J."/>
            <person name="Xiao X.J."/>
            <person name="Hsiao Y.Y."/>
            <person name="Wu W.L."/>
            <person name="Chen Y.Y."/>
            <person name="Mitsuda N."/>
            <person name="Ohme-Takagi M."/>
            <person name="Luo Y.B."/>
            <person name="Van de Peer Y."/>
            <person name="Liu Z.J."/>
        </authorList>
    </citation>
    <scope>NUCLEOTIDE SEQUENCE [LARGE SCALE GENOMIC DNA]</scope>
    <source>
        <tissue evidence="11">The whole plant</tissue>
    </source>
</reference>
<evidence type="ECO:0000256" key="7">
    <source>
        <dbReference type="ARBA" id="ARBA00023141"/>
    </source>
</evidence>
<evidence type="ECO:0000256" key="3">
    <source>
        <dbReference type="ARBA" id="ARBA00004817"/>
    </source>
</evidence>
<evidence type="ECO:0000256" key="5">
    <source>
        <dbReference type="ARBA" id="ARBA00022490"/>
    </source>
</evidence>
<organism evidence="11 12">
    <name type="scientific">Dendrobium catenatum</name>
    <dbReference type="NCBI Taxonomy" id="906689"/>
    <lineage>
        <taxon>Eukaryota</taxon>
        <taxon>Viridiplantae</taxon>
        <taxon>Streptophyta</taxon>
        <taxon>Embryophyta</taxon>
        <taxon>Tracheophyta</taxon>
        <taxon>Spermatophyta</taxon>
        <taxon>Magnoliopsida</taxon>
        <taxon>Liliopsida</taxon>
        <taxon>Asparagales</taxon>
        <taxon>Orchidaceae</taxon>
        <taxon>Epidendroideae</taxon>
        <taxon>Malaxideae</taxon>
        <taxon>Dendrobiinae</taxon>
        <taxon>Dendrobium</taxon>
    </lineage>
</organism>
<dbReference type="EC" id="5.4.99.5" evidence="4 9"/>
<dbReference type="GO" id="GO:0046417">
    <property type="term" value="P:chorismate metabolic process"/>
    <property type="evidence" value="ECO:0007669"/>
    <property type="project" value="InterPro"/>
</dbReference>
<comment type="pathway">
    <text evidence="3">Metabolic intermediate biosynthesis; prephenate biosynthesis; prephenate from chorismate: step 1/1.</text>
</comment>
<dbReference type="Proteomes" id="UP000233837">
    <property type="component" value="Unassembled WGS sequence"/>
</dbReference>
<dbReference type="AlphaFoldDB" id="A0A2I0X101"/>
<gene>
    <name evidence="11" type="primary">CM2</name>
    <name evidence="11" type="ORF">MA16_Dca007664</name>
</gene>
<dbReference type="InterPro" id="IPR037039">
    <property type="entry name" value="CM_AroQ_sf_eucaryotic"/>
</dbReference>
<keyword evidence="8 9" id="KW-0413">Isomerase</keyword>
<evidence type="ECO:0000256" key="9">
    <source>
        <dbReference type="PIRNR" id="PIRNR017318"/>
    </source>
</evidence>
<reference evidence="11 12" key="2">
    <citation type="journal article" date="2017" name="Nature">
        <title>The Apostasia genome and the evolution of orchids.</title>
        <authorList>
            <person name="Zhang G.Q."/>
            <person name="Liu K.W."/>
            <person name="Li Z."/>
            <person name="Lohaus R."/>
            <person name="Hsiao Y.Y."/>
            <person name="Niu S.C."/>
            <person name="Wang J.Y."/>
            <person name="Lin Y.C."/>
            <person name="Xu Q."/>
            <person name="Chen L.J."/>
            <person name="Yoshida K."/>
            <person name="Fujiwara S."/>
            <person name="Wang Z.W."/>
            <person name="Zhang Y.Q."/>
            <person name="Mitsuda N."/>
            <person name="Wang M."/>
            <person name="Liu G.H."/>
            <person name="Pecoraro L."/>
            <person name="Huang H.X."/>
            <person name="Xiao X.J."/>
            <person name="Lin M."/>
            <person name="Wu X.Y."/>
            <person name="Wu W.L."/>
            <person name="Chen Y.Y."/>
            <person name="Chang S.B."/>
            <person name="Sakamoto S."/>
            <person name="Ohme-Takagi M."/>
            <person name="Yagi M."/>
            <person name="Zeng S.J."/>
            <person name="Shen C.Y."/>
            <person name="Yeh C.M."/>
            <person name="Luo Y.B."/>
            <person name="Tsai W.C."/>
            <person name="Van de Peer Y."/>
            <person name="Liu Z.J."/>
        </authorList>
    </citation>
    <scope>NUCLEOTIDE SEQUENCE [LARGE SCALE GENOMIC DNA]</scope>
    <source>
        <tissue evidence="11">The whole plant</tissue>
    </source>
</reference>
<dbReference type="InterPro" id="IPR036263">
    <property type="entry name" value="Chorismate_II_sf"/>
</dbReference>
<evidence type="ECO:0000259" key="10">
    <source>
        <dbReference type="Pfam" id="PF01817"/>
    </source>
</evidence>
<name>A0A2I0X101_9ASPA</name>
<dbReference type="SUPFAM" id="SSF48600">
    <property type="entry name" value="Chorismate mutase II"/>
    <property type="match status" value="1"/>
</dbReference>
<keyword evidence="5" id="KW-0963">Cytoplasm</keyword>
<dbReference type="Pfam" id="PF01817">
    <property type="entry name" value="CM_2"/>
    <property type="match status" value="1"/>
</dbReference>
<dbReference type="EMBL" id="KZ502235">
    <property type="protein sequence ID" value="PKU81557.1"/>
    <property type="molecule type" value="Genomic_DNA"/>
</dbReference>